<gene>
    <name evidence="1" type="ORF">A6M21_13095</name>
</gene>
<accession>A0A1B7LCM1</accession>
<sequence>MILIDLTASCRTVSVIGMAKNTGKTATLNHLVAAAARAGLTVGLTSIGRDGEQLDALYNMPKPPVYLPAGALMATAAGALDRARRPVDVLERTGFCTPLGEVVIARAKAGGPVELAGPHQTAELAAVCRRMLSMGARPAIIDGAFDRVAGAAPALAGGVILATGAALDRRMETVVERTRVRVEQLRLPPVDGGLREAACRAVSAGAVAVIDKAGVRPLPVRTALAIGDQLAGALGSDTLAVAAAGAVGGGLLEILYAALRRGLYMQLIIKNATCLFVEPELWRRFRAAGGEVRVLEPVRLLAVTVNPVSPTGYRFDARGFRHAVAEVVRPVPVFDVVGGESMCFR</sequence>
<dbReference type="Proteomes" id="UP000078532">
    <property type="component" value="Unassembled WGS sequence"/>
</dbReference>
<dbReference type="STRING" id="1838280.A6M21_13095"/>
<keyword evidence="2" id="KW-1185">Reference proteome</keyword>
<dbReference type="AlphaFoldDB" id="A0A1B7LCM1"/>
<comment type="caution">
    <text evidence="1">The sequence shown here is derived from an EMBL/GenBank/DDBJ whole genome shotgun (WGS) entry which is preliminary data.</text>
</comment>
<proteinExistence type="predicted"/>
<reference evidence="1 2" key="1">
    <citation type="submission" date="2016-04" db="EMBL/GenBank/DDBJ databases">
        <authorList>
            <person name="Evans L.H."/>
            <person name="Alamgir A."/>
            <person name="Owens N."/>
            <person name="Weber N.D."/>
            <person name="Virtaneva K."/>
            <person name="Barbian K."/>
            <person name="Babar A."/>
            <person name="Rosenke K."/>
        </authorList>
    </citation>
    <scope>NUCLEOTIDE SEQUENCE [LARGE SCALE GENOMIC DNA]</scope>
    <source>
        <strain evidence="1 2">LMa1</strain>
    </source>
</reference>
<protein>
    <submittedName>
        <fullName evidence="1">Uncharacterized protein</fullName>
    </submittedName>
</protein>
<dbReference type="RefSeq" id="WP_151191944.1">
    <property type="nucleotide sequence ID" value="NZ_LYVF01000175.1"/>
</dbReference>
<dbReference type="OrthoDB" id="9783544at2"/>
<name>A0A1B7LCM1_9FIRM</name>
<evidence type="ECO:0000313" key="2">
    <source>
        <dbReference type="Proteomes" id="UP000078532"/>
    </source>
</evidence>
<organism evidence="1 2">
    <name type="scientific">Desulfotomaculum copahuensis</name>
    <dbReference type="NCBI Taxonomy" id="1838280"/>
    <lineage>
        <taxon>Bacteria</taxon>
        <taxon>Bacillati</taxon>
        <taxon>Bacillota</taxon>
        <taxon>Clostridia</taxon>
        <taxon>Eubacteriales</taxon>
        <taxon>Desulfotomaculaceae</taxon>
        <taxon>Desulfotomaculum</taxon>
    </lineage>
</organism>
<evidence type="ECO:0000313" key="1">
    <source>
        <dbReference type="EMBL" id="OAT80666.1"/>
    </source>
</evidence>
<dbReference type="EMBL" id="LYVF01000175">
    <property type="protein sequence ID" value="OAT80666.1"/>
    <property type="molecule type" value="Genomic_DNA"/>
</dbReference>